<comment type="similarity">
    <text evidence="2">Belongs to the drug/metabolite transporter (DMT) superfamily. Plant drug/metabolite exporter (P-DME) (TC 2.A.7.4) family.</text>
</comment>
<protein>
    <recommendedName>
        <fullName evidence="7">EamA domain-containing protein</fullName>
    </recommendedName>
</protein>
<feature type="transmembrane region" description="Helical" evidence="6">
    <location>
        <begin position="185"/>
        <end position="204"/>
    </location>
</feature>
<dbReference type="KEGG" id="apro:F751_6713"/>
<organism evidence="8 9">
    <name type="scientific">Auxenochlorella protothecoides</name>
    <name type="common">Green microalga</name>
    <name type="synonym">Chlorella protothecoides</name>
    <dbReference type="NCBI Taxonomy" id="3075"/>
    <lineage>
        <taxon>Eukaryota</taxon>
        <taxon>Viridiplantae</taxon>
        <taxon>Chlorophyta</taxon>
        <taxon>core chlorophytes</taxon>
        <taxon>Trebouxiophyceae</taxon>
        <taxon>Chlorellales</taxon>
        <taxon>Chlorellaceae</taxon>
        <taxon>Auxenochlorella</taxon>
    </lineage>
</organism>
<dbReference type="Proteomes" id="UP000028924">
    <property type="component" value="Unassembled WGS sequence"/>
</dbReference>
<feature type="transmembrane region" description="Helical" evidence="6">
    <location>
        <begin position="211"/>
        <end position="231"/>
    </location>
</feature>
<feature type="transmembrane region" description="Helical" evidence="6">
    <location>
        <begin position="243"/>
        <end position="259"/>
    </location>
</feature>
<evidence type="ECO:0000256" key="3">
    <source>
        <dbReference type="ARBA" id="ARBA00022692"/>
    </source>
</evidence>
<evidence type="ECO:0000313" key="9">
    <source>
        <dbReference type="Proteomes" id="UP000028924"/>
    </source>
</evidence>
<comment type="subcellular location">
    <subcellularLocation>
        <location evidence="1">Membrane</location>
        <topology evidence="1">Multi-pass membrane protein</topology>
    </subcellularLocation>
</comment>
<evidence type="ECO:0000256" key="6">
    <source>
        <dbReference type="SAM" id="Phobius"/>
    </source>
</evidence>
<dbReference type="OrthoDB" id="102943at2759"/>
<keyword evidence="9" id="KW-1185">Reference proteome</keyword>
<accession>A0A087SQN4</accession>
<evidence type="ECO:0000259" key="7">
    <source>
        <dbReference type="Pfam" id="PF00892"/>
    </source>
</evidence>
<dbReference type="Pfam" id="PF00892">
    <property type="entry name" value="EamA"/>
    <property type="match status" value="2"/>
</dbReference>
<dbReference type="InterPro" id="IPR030184">
    <property type="entry name" value="WAT1-related"/>
</dbReference>
<keyword evidence="3 6" id="KW-0812">Transmembrane</keyword>
<dbReference type="PANTHER" id="PTHR31218">
    <property type="entry name" value="WAT1-RELATED PROTEIN"/>
    <property type="match status" value="1"/>
</dbReference>
<dbReference type="RefSeq" id="XP_011401050.1">
    <property type="nucleotide sequence ID" value="XM_011402748.1"/>
</dbReference>
<feature type="transmembrane region" description="Helical" evidence="6">
    <location>
        <begin position="128"/>
        <end position="148"/>
    </location>
</feature>
<name>A0A087SQN4_AUXPR</name>
<proteinExistence type="inferred from homology"/>
<feature type="transmembrane region" description="Helical" evidence="6">
    <location>
        <begin position="103"/>
        <end position="122"/>
    </location>
</feature>
<dbReference type="EMBL" id="KL662161">
    <property type="protein sequence ID" value="KFM28038.1"/>
    <property type="molecule type" value="Genomic_DNA"/>
</dbReference>
<dbReference type="GeneID" id="23618104"/>
<feature type="transmembrane region" description="Helical" evidence="6">
    <location>
        <begin position="160"/>
        <end position="179"/>
    </location>
</feature>
<dbReference type="AlphaFoldDB" id="A0A087SQN4"/>
<gene>
    <name evidence="8" type="ORF">F751_6713</name>
</gene>
<evidence type="ECO:0000313" key="8">
    <source>
        <dbReference type="EMBL" id="KFM28038.1"/>
    </source>
</evidence>
<feature type="domain" description="EamA" evidence="7">
    <location>
        <begin position="68"/>
        <end position="173"/>
    </location>
</feature>
<keyword evidence="4 6" id="KW-1133">Transmembrane helix</keyword>
<reference evidence="8 9" key="1">
    <citation type="journal article" date="2014" name="BMC Genomics">
        <title>Oil accumulation mechanisms of the oleaginous microalga Chlorella protothecoides revealed through its genome, transcriptomes, and proteomes.</title>
        <authorList>
            <person name="Gao C."/>
            <person name="Wang Y."/>
            <person name="Shen Y."/>
            <person name="Yan D."/>
            <person name="He X."/>
            <person name="Dai J."/>
            <person name="Wu Q."/>
        </authorList>
    </citation>
    <scope>NUCLEOTIDE SEQUENCE [LARGE SCALE GENOMIC DNA]</scope>
    <source>
        <strain evidence="8 9">0710</strain>
    </source>
</reference>
<evidence type="ECO:0000256" key="1">
    <source>
        <dbReference type="ARBA" id="ARBA00004141"/>
    </source>
</evidence>
<sequence>MPSNKGKVIPVADLAEASLVPGVVQRHEAWRRQAAISLAQSSFVVGSVYLKSVITDLEEVHGGSSHPGFNPVVFAFAREATAAPILLGLARYKGTLVPARRDLPLVVLLGVCLFASQLLYMLGIDLSGVVVATCIQPAIPVFTALLGIALRQEAANPRKLAGIGLSVLGATAMVFGTLVPARRDLPLVVLLGVCLFASQLLYMLGIDLSGVVVATCIQPAIPVFTALLGIALRQEAANPRKLAGIWLSVLGATAMAYVGRERAINRLAEQFRAPPGMTTIVGVGNWSAQDQGGIMRGPPPGPWIRFLRRLRLVCRVVVIDEHRTSKLCCACHTTLHAHQYVRVRNGEEKLVDVWDTKRCGNKACRVHAVNRDVNGAANMLMLCKLFLEQATCCAETGLTLNSAWASIAVYCTAPTIIPASCIRVEGPSNVTVVDTNVPSPALGRTFRFVAGWTPDEGYVGWLTVGLETECALAVPRCSVGRRNYDAVLRPVADLEAQVEEAGQEEACPWRPSGLAWLDARSGECGMLEPGLLPQSLFTGINYLTPKGVQASCNATFF</sequence>
<dbReference type="InterPro" id="IPR000620">
    <property type="entry name" value="EamA_dom"/>
</dbReference>
<dbReference type="GO" id="GO:0016020">
    <property type="term" value="C:membrane"/>
    <property type="evidence" value="ECO:0007669"/>
    <property type="project" value="UniProtKB-SubCell"/>
</dbReference>
<dbReference type="InterPro" id="IPR037185">
    <property type="entry name" value="EmrE-like"/>
</dbReference>
<evidence type="ECO:0000256" key="2">
    <source>
        <dbReference type="ARBA" id="ARBA00007635"/>
    </source>
</evidence>
<keyword evidence="5 6" id="KW-0472">Membrane</keyword>
<dbReference type="GO" id="GO:0022857">
    <property type="term" value="F:transmembrane transporter activity"/>
    <property type="evidence" value="ECO:0007669"/>
    <property type="project" value="InterPro"/>
</dbReference>
<evidence type="ECO:0000256" key="4">
    <source>
        <dbReference type="ARBA" id="ARBA00022989"/>
    </source>
</evidence>
<evidence type="ECO:0000256" key="5">
    <source>
        <dbReference type="ARBA" id="ARBA00023136"/>
    </source>
</evidence>
<feature type="domain" description="EamA" evidence="7">
    <location>
        <begin position="182"/>
        <end position="254"/>
    </location>
</feature>
<dbReference type="SUPFAM" id="SSF103481">
    <property type="entry name" value="Multidrug resistance efflux transporter EmrE"/>
    <property type="match status" value="2"/>
</dbReference>